<dbReference type="GO" id="GO:0035657">
    <property type="term" value="C:eRF1 methyltransferase complex"/>
    <property type="evidence" value="ECO:0007669"/>
    <property type="project" value="TreeGrafter"/>
</dbReference>
<comment type="caution">
    <text evidence="8">The sequence shown here is derived from an EMBL/GenBank/DDBJ whole genome shotgun (WGS) entry which is preliminary data.</text>
</comment>
<dbReference type="InterPro" id="IPR029063">
    <property type="entry name" value="SAM-dependent_MTases_sf"/>
</dbReference>
<dbReference type="GO" id="GO:0008276">
    <property type="term" value="F:protein methyltransferase activity"/>
    <property type="evidence" value="ECO:0007669"/>
    <property type="project" value="TreeGrafter"/>
</dbReference>
<dbReference type="InterPro" id="IPR007848">
    <property type="entry name" value="Small_mtfrase_dom"/>
</dbReference>
<keyword evidence="2 8" id="KW-0489">Methyltransferase</keyword>
<evidence type="ECO:0000313" key="8">
    <source>
        <dbReference type="EMBL" id="RLQ84075.1"/>
    </source>
</evidence>
<dbReference type="Pfam" id="PF05175">
    <property type="entry name" value="MTS"/>
    <property type="match status" value="1"/>
</dbReference>
<evidence type="ECO:0000259" key="5">
    <source>
        <dbReference type="Pfam" id="PF05175"/>
    </source>
</evidence>
<dbReference type="EMBL" id="RCWJ01000002">
    <property type="protein sequence ID" value="RLQ84075.1"/>
    <property type="molecule type" value="Genomic_DNA"/>
</dbReference>
<dbReference type="AlphaFoldDB" id="A0A3L7J1F2"/>
<evidence type="ECO:0000256" key="1">
    <source>
        <dbReference type="ARBA" id="ARBA00006149"/>
    </source>
</evidence>
<feature type="domain" description="DUF7782" evidence="7">
    <location>
        <begin position="421"/>
        <end position="526"/>
    </location>
</feature>
<dbReference type="InterPro" id="IPR055487">
    <property type="entry name" value="DUF7059"/>
</dbReference>
<dbReference type="PANTHER" id="PTHR45875">
    <property type="entry name" value="METHYLTRANSFERASE N6AMT1"/>
    <property type="match status" value="1"/>
</dbReference>
<gene>
    <name evidence="8" type="ORF">D9V28_07480</name>
</gene>
<feature type="domain" description="Methyltransferase small" evidence="5">
    <location>
        <begin position="173"/>
        <end position="300"/>
    </location>
</feature>
<dbReference type="InterPro" id="IPR052190">
    <property type="entry name" value="Euk-Arch_PrmC-MTase"/>
</dbReference>
<dbReference type="GO" id="GO:0008170">
    <property type="term" value="F:N-methyltransferase activity"/>
    <property type="evidence" value="ECO:0007669"/>
    <property type="project" value="UniProtKB-ARBA"/>
</dbReference>
<dbReference type="Proteomes" id="UP000282460">
    <property type="component" value="Unassembled WGS sequence"/>
</dbReference>
<dbReference type="InterPro" id="IPR056684">
    <property type="entry name" value="DUF7782"/>
</dbReference>
<evidence type="ECO:0000256" key="2">
    <source>
        <dbReference type="ARBA" id="ARBA00022603"/>
    </source>
</evidence>
<dbReference type="PANTHER" id="PTHR45875:SF1">
    <property type="entry name" value="METHYLTRANSFERASE N6AMT1"/>
    <property type="match status" value="1"/>
</dbReference>
<dbReference type="Gene3D" id="3.40.50.150">
    <property type="entry name" value="Vaccinia Virus protein VP39"/>
    <property type="match status" value="1"/>
</dbReference>
<dbReference type="GO" id="GO:0008757">
    <property type="term" value="F:S-adenosylmethionine-dependent methyltransferase activity"/>
    <property type="evidence" value="ECO:0007669"/>
    <property type="project" value="TreeGrafter"/>
</dbReference>
<reference evidence="8 9" key="1">
    <citation type="submission" date="2018-10" db="EMBL/GenBank/DDBJ databases">
        <authorList>
            <person name="Li J."/>
        </authorList>
    </citation>
    <scope>NUCLEOTIDE SEQUENCE [LARGE SCALE GENOMIC DNA]</scope>
    <source>
        <strain evidence="8 9">ZD1-4</strain>
    </source>
</reference>
<dbReference type="PROSITE" id="PS00092">
    <property type="entry name" value="N6_MTASE"/>
    <property type="match status" value="1"/>
</dbReference>
<evidence type="ECO:0000259" key="7">
    <source>
        <dbReference type="Pfam" id="PF25004"/>
    </source>
</evidence>
<accession>A0A3L7J1F2</accession>
<dbReference type="GO" id="GO:0003676">
    <property type="term" value="F:nucleic acid binding"/>
    <property type="evidence" value="ECO:0007669"/>
    <property type="project" value="InterPro"/>
</dbReference>
<feature type="domain" description="DUF7059" evidence="6">
    <location>
        <begin position="36"/>
        <end position="124"/>
    </location>
</feature>
<proteinExistence type="inferred from homology"/>
<organism evidence="8 9">
    <name type="scientific">Mycetocola zhadangensis</name>
    <dbReference type="NCBI Taxonomy" id="1164595"/>
    <lineage>
        <taxon>Bacteria</taxon>
        <taxon>Bacillati</taxon>
        <taxon>Actinomycetota</taxon>
        <taxon>Actinomycetes</taxon>
        <taxon>Micrococcales</taxon>
        <taxon>Microbacteriaceae</taxon>
        <taxon>Mycetocola</taxon>
    </lineage>
</organism>
<dbReference type="GO" id="GO:0032259">
    <property type="term" value="P:methylation"/>
    <property type="evidence" value="ECO:0007669"/>
    <property type="project" value="UniProtKB-KW"/>
</dbReference>
<dbReference type="InterPro" id="IPR002052">
    <property type="entry name" value="DNA_methylase_N6_adenine_CS"/>
</dbReference>
<evidence type="ECO:0000256" key="3">
    <source>
        <dbReference type="ARBA" id="ARBA00022679"/>
    </source>
</evidence>
<evidence type="ECO:0000259" key="6">
    <source>
        <dbReference type="Pfam" id="PF23186"/>
    </source>
</evidence>
<name>A0A3L7J1F2_9MICO</name>
<evidence type="ECO:0000256" key="4">
    <source>
        <dbReference type="ARBA" id="ARBA00022691"/>
    </source>
</evidence>
<keyword evidence="3 8" id="KW-0808">Transferase</keyword>
<dbReference type="Pfam" id="PF23186">
    <property type="entry name" value="DUF7059"/>
    <property type="match status" value="1"/>
</dbReference>
<dbReference type="OrthoDB" id="129465at2"/>
<protein>
    <submittedName>
        <fullName evidence="8">Methyltransferase domain-containing protein</fullName>
    </submittedName>
</protein>
<evidence type="ECO:0000313" key="9">
    <source>
        <dbReference type="Proteomes" id="UP000282460"/>
    </source>
</evidence>
<keyword evidence="4" id="KW-0949">S-adenosyl-L-methionine</keyword>
<dbReference type="Pfam" id="PF25004">
    <property type="entry name" value="DUF7782"/>
    <property type="match status" value="1"/>
</dbReference>
<dbReference type="SUPFAM" id="SSF53335">
    <property type="entry name" value="S-adenosyl-L-methionine-dependent methyltransferases"/>
    <property type="match status" value="1"/>
</dbReference>
<keyword evidence="9" id="KW-1185">Reference proteome</keyword>
<dbReference type="RefSeq" id="WP_121659119.1">
    <property type="nucleotide sequence ID" value="NZ_BMEK01000002.1"/>
</dbReference>
<comment type="similarity">
    <text evidence="1">Belongs to the eukaryotic/archaeal PrmC-related family.</text>
</comment>
<sequence length="528" mass="56116">MTGSNSAELSARPHRCQTGAVTPELVHSLRSDLDDAAFSVTTLTELWGAEADAALHRNERVPALRALTVRRQAKGPEAPATLATLFVLGLAVPRDDLAAALPALTVEGAIELGLVELEGGEVRPLLDLRPYSFVDGHGAGSWWIVSDLGELALGGPLGEEHVLGVGGASITLSGLMMQTPVGSVLDLGTGCGIQALHAARHATRVVATDISTRALELAALNAQLNSISNIEFRHGSLFEPVHGERFDQIVSNPPFVITPRAEGVPAYEYRDGGMEGDALVEAVLRGAAAHLHPGGVAQMLGNWEYRVGQDAFRRVGGWIDGTGLDAWIIERDTQSAAQYAETWIRDGGTKPGTPEFDRLYAAWLDDFEARRVTEVGFGYVTLRMPLAGSPTLRRLERLHGSLGSNEAGLGLHLASVLGAHDWQAARTDAELASAHLTVAPDVTEERHYWPGAEHPTAMMLRQGGGFGRTVRMETALSALVGASDGDLSVGAVVAAIAQLLDVDFPELLAELTPRIRDLLSDGFLLPAD</sequence>
<dbReference type="CDD" id="cd02440">
    <property type="entry name" value="AdoMet_MTases"/>
    <property type="match status" value="1"/>
</dbReference>